<evidence type="ECO:0000313" key="1">
    <source>
        <dbReference type="EMBL" id="KAI0094230.1"/>
    </source>
</evidence>
<keyword evidence="1" id="KW-0378">Hydrolase</keyword>
<dbReference type="EMBL" id="MU274900">
    <property type="protein sequence ID" value="KAI0094230.1"/>
    <property type="molecule type" value="Genomic_DNA"/>
</dbReference>
<evidence type="ECO:0000313" key="2">
    <source>
        <dbReference type="Proteomes" id="UP001055072"/>
    </source>
</evidence>
<keyword evidence="2" id="KW-1185">Reference proteome</keyword>
<keyword evidence="1" id="KW-0645">Protease</keyword>
<comment type="caution">
    <text evidence="1">The sequence shown here is derived from an EMBL/GenBank/DDBJ whole genome shotgun (WGS) entry which is preliminary data.</text>
</comment>
<accession>A0ACB8UJD6</accession>
<protein>
    <submittedName>
        <fullName evidence="1">Acid protease</fullName>
    </submittedName>
</protein>
<reference evidence="1" key="1">
    <citation type="journal article" date="2021" name="Environ. Microbiol.">
        <title>Gene family expansions and transcriptome signatures uncover fungal adaptations to wood decay.</title>
        <authorList>
            <person name="Hage H."/>
            <person name="Miyauchi S."/>
            <person name="Viragh M."/>
            <person name="Drula E."/>
            <person name="Min B."/>
            <person name="Chaduli D."/>
            <person name="Navarro D."/>
            <person name="Favel A."/>
            <person name="Norest M."/>
            <person name="Lesage-Meessen L."/>
            <person name="Balint B."/>
            <person name="Merenyi Z."/>
            <person name="de Eugenio L."/>
            <person name="Morin E."/>
            <person name="Martinez A.T."/>
            <person name="Baldrian P."/>
            <person name="Stursova M."/>
            <person name="Martinez M.J."/>
            <person name="Novotny C."/>
            <person name="Magnuson J.K."/>
            <person name="Spatafora J.W."/>
            <person name="Maurice S."/>
            <person name="Pangilinan J."/>
            <person name="Andreopoulos W."/>
            <person name="LaButti K."/>
            <person name="Hundley H."/>
            <person name="Na H."/>
            <person name="Kuo A."/>
            <person name="Barry K."/>
            <person name="Lipzen A."/>
            <person name="Henrissat B."/>
            <person name="Riley R."/>
            <person name="Ahrendt S."/>
            <person name="Nagy L.G."/>
            <person name="Grigoriev I.V."/>
            <person name="Martin F."/>
            <person name="Rosso M.N."/>
        </authorList>
    </citation>
    <scope>NUCLEOTIDE SEQUENCE</scope>
    <source>
        <strain evidence="1">CBS 384.51</strain>
    </source>
</reference>
<dbReference type="Proteomes" id="UP001055072">
    <property type="component" value="Unassembled WGS sequence"/>
</dbReference>
<sequence>MFCKASLITVALALMASATPVVKDSGFSVDLPKRATLTKADGTFDHEAAILHNIKTHNKYQKNLRNLLNNTGSLPGEFELKDFRTIPDALLKRATFSEPLTDELNDLEWAGTISIGTPGQSFLIDFDTGSSDLWVPSSSCTSSTCSGKDKYTASASSTSVRRSGTFSIQYGDGSTVSGPIYTDTVSVASLSVTGQYFSPVTTLSSSFANDPIDGIFGLAYPAISNLGQNPPFNTAINQGKVTAGVFGFKLASTGSNLYLGGTDTTKYSGSVEYHSIDTSTGFWQATGGKAIVGSTTAVSGFETIIDSGTTIMYGPPSAVQTFYSKIAGSQVYDSTQGYYSYPCNTPPTVGFSWGGKTWTISSANFNLGSVGGGQCVGALAGQDIGLGSNVWLLGDSFMKNVYTAFSFDTNAVGFATLV</sequence>
<organism evidence="1 2">
    <name type="scientific">Irpex rosettiformis</name>
    <dbReference type="NCBI Taxonomy" id="378272"/>
    <lineage>
        <taxon>Eukaryota</taxon>
        <taxon>Fungi</taxon>
        <taxon>Dikarya</taxon>
        <taxon>Basidiomycota</taxon>
        <taxon>Agaricomycotina</taxon>
        <taxon>Agaricomycetes</taxon>
        <taxon>Polyporales</taxon>
        <taxon>Irpicaceae</taxon>
        <taxon>Irpex</taxon>
    </lineage>
</organism>
<proteinExistence type="predicted"/>
<gene>
    <name evidence="1" type="ORF">BDY19DRAFT_981792</name>
</gene>
<name>A0ACB8UJD6_9APHY</name>